<organism evidence="2 3">
    <name type="scientific">Salinithrix halophila</name>
    <dbReference type="NCBI Taxonomy" id="1485204"/>
    <lineage>
        <taxon>Bacteria</taxon>
        <taxon>Bacillati</taxon>
        <taxon>Bacillota</taxon>
        <taxon>Bacilli</taxon>
        <taxon>Bacillales</taxon>
        <taxon>Thermoactinomycetaceae</taxon>
        <taxon>Salinithrix</taxon>
    </lineage>
</organism>
<gene>
    <name evidence="2" type="ORF">ACFOUO_02995</name>
</gene>
<dbReference type="RefSeq" id="WP_380702004.1">
    <property type="nucleotide sequence ID" value="NZ_JBHSAP010000007.1"/>
</dbReference>
<dbReference type="Proteomes" id="UP001595843">
    <property type="component" value="Unassembled WGS sequence"/>
</dbReference>
<reference evidence="3" key="1">
    <citation type="journal article" date="2019" name="Int. J. Syst. Evol. Microbiol.">
        <title>The Global Catalogue of Microorganisms (GCM) 10K type strain sequencing project: providing services to taxonomists for standard genome sequencing and annotation.</title>
        <authorList>
            <consortium name="The Broad Institute Genomics Platform"/>
            <consortium name="The Broad Institute Genome Sequencing Center for Infectious Disease"/>
            <person name="Wu L."/>
            <person name="Ma J."/>
        </authorList>
    </citation>
    <scope>NUCLEOTIDE SEQUENCE [LARGE SCALE GENOMIC DNA]</scope>
    <source>
        <strain evidence="3">IBRC-M 10813</strain>
    </source>
</reference>
<evidence type="ECO:0000313" key="2">
    <source>
        <dbReference type="EMBL" id="MFC4075769.1"/>
    </source>
</evidence>
<accession>A0ABV8JB26</accession>
<protein>
    <recommendedName>
        <fullName evidence="4">DUF4044 domain-containing protein</fullName>
    </recommendedName>
</protein>
<feature type="transmembrane region" description="Helical" evidence="1">
    <location>
        <begin position="20"/>
        <end position="43"/>
    </location>
</feature>
<keyword evidence="1" id="KW-0812">Transmembrane</keyword>
<proteinExistence type="predicted"/>
<keyword evidence="1" id="KW-1133">Transmembrane helix</keyword>
<evidence type="ECO:0008006" key="4">
    <source>
        <dbReference type="Google" id="ProtNLM"/>
    </source>
</evidence>
<name>A0ABV8JB26_9BACL</name>
<evidence type="ECO:0000313" key="3">
    <source>
        <dbReference type="Proteomes" id="UP001595843"/>
    </source>
</evidence>
<sequence length="45" mass="5057">MGEKDRLADKEAKRKKEEKWVLWTLVVCAMTFAGLVVGSAVIFTT</sequence>
<keyword evidence="1" id="KW-0472">Membrane</keyword>
<dbReference type="EMBL" id="JBHSAP010000007">
    <property type="protein sequence ID" value="MFC4075769.1"/>
    <property type="molecule type" value="Genomic_DNA"/>
</dbReference>
<comment type="caution">
    <text evidence="2">The sequence shown here is derived from an EMBL/GenBank/DDBJ whole genome shotgun (WGS) entry which is preliminary data.</text>
</comment>
<evidence type="ECO:0000256" key="1">
    <source>
        <dbReference type="SAM" id="Phobius"/>
    </source>
</evidence>
<keyword evidence="3" id="KW-1185">Reference proteome</keyword>